<protein>
    <recommendedName>
        <fullName evidence="9">Cell division protein FtsQ</fullName>
    </recommendedName>
</protein>
<keyword evidence="4 9" id="KW-0132">Cell division</keyword>
<reference evidence="12 13" key="1">
    <citation type="submission" date="2019-06" db="EMBL/GenBank/DDBJ databases">
        <title>Erythrobacter insulae sp. nov., isolated from a tidal flat.</title>
        <authorList>
            <person name="Yoon J.-H."/>
        </authorList>
    </citation>
    <scope>NUCLEOTIDE SEQUENCE [LARGE SCALE GENOMIC DNA]</scope>
    <source>
        <strain evidence="12 13">JBTF-M21</strain>
    </source>
</reference>
<comment type="subcellular location">
    <subcellularLocation>
        <location evidence="9">Cell inner membrane</location>
        <topology evidence="9">Single-pass type II membrane protein</topology>
    </subcellularLocation>
    <subcellularLocation>
        <location evidence="1">Membrane</location>
    </subcellularLocation>
    <text evidence="9">Localizes to the division septum.</text>
</comment>
<dbReference type="RefSeq" id="WP_142786964.1">
    <property type="nucleotide sequence ID" value="NZ_VHJK01000001.1"/>
</dbReference>
<dbReference type="AlphaFoldDB" id="A0A547P975"/>
<dbReference type="GO" id="GO:0032153">
    <property type="term" value="C:cell division site"/>
    <property type="evidence" value="ECO:0007669"/>
    <property type="project" value="UniProtKB-UniRule"/>
</dbReference>
<evidence type="ECO:0000256" key="6">
    <source>
        <dbReference type="ARBA" id="ARBA00022989"/>
    </source>
</evidence>
<dbReference type="OrthoDB" id="9783091at2"/>
<dbReference type="Pfam" id="PF08478">
    <property type="entry name" value="POTRA_1"/>
    <property type="match status" value="1"/>
</dbReference>
<gene>
    <name evidence="9" type="primary">ftsQ</name>
    <name evidence="12" type="ORF">FGU71_01695</name>
</gene>
<feature type="domain" description="POTRA" evidence="11">
    <location>
        <begin position="92"/>
        <end position="160"/>
    </location>
</feature>
<name>A0A547P975_9SPHN</name>
<evidence type="ECO:0000256" key="3">
    <source>
        <dbReference type="ARBA" id="ARBA00022519"/>
    </source>
</evidence>
<evidence type="ECO:0000256" key="8">
    <source>
        <dbReference type="ARBA" id="ARBA00023306"/>
    </source>
</evidence>
<keyword evidence="8 9" id="KW-0131">Cell cycle</keyword>
<organism evidence="12 13">
    <name type="scientific">Erythrobacter insulae</name>
    <dbReference type="NCBI Taxonomy" id="2584124"/>
    <lineage>
        <taxon>Bacteria</taxon>
        <taxon>Pseudomonadati</taxon>
        <taxon>Pseudomonadota</taxon>
        <taxon>Alphaproteobacteria</taxon>
        <taxon>Sphingomonadales</taxon>
        <taxon>Erythrobacteraceae</taxon>
        <taxon>Erythrobacter/Porphyrobacter group</taxon>
        <taxon>Erythrobacter</taxon>
    </lineage>
</organism>
<dbReference type="InterPro" id="IPR026579">
    <property type="entry name" value="FtsQ"/>
</dbReference>
<feature type="transmembrane region" description="Helical" evidence="9">
    <location>
        <begin position="53"/>
        <end position="75"/>
    </location>
</feature>
<accession>A0A547P975</accession>
<evidence type="ECO:0000256" key="4">
    <source>
        <dbReference type="ARBA" id="ARBA00022618"/>
    </source>
</evidence>
<evidence type="ECO:0000256" key="7">
    <source>
        <dbReference type="ARBA" id="ARBA00023136"/>
    </source>
</evidence>
<keyword evidence="6 9" id="KW-1133">Transmembrane helix</keyword>
<comment type="function">
    <text evidence="9">Essential cell division protein.</text>
</comment>
<evidence type="ECO:0000256" key="5">
    <source>
        <dbReference type="ARBA" id="ARBA00022692"/>
    </source>
</evidence>
<dbReference type="InterPro" id="IPR013685">
    <property type="entry name" value="POTRA_FtsQ_type"/>
</dbReference>
<dbReference type="HAMAP" id="MF_00911">
    <property type="entry name" value="FtsQ_subfam"/>
    <property type="match status" value="1"/>
</dbReference>
<dbReference type="Proteomes" id="UP000316343">
    <property type="component" value="Unassembled WGS sequence"/>
</dbReference>
<sequence>MAKITRSSGKGVRRAAKSQSRAAGARRAKAKTTGIVDGAMGLLPFTEEQWSRIWLTIIIGGALALAWFIASLAGVPALAQAQVAQIAADAGFEARQVRVTGTQRMDEGEVYALGFARRGQAMTQVDIKQLRADLMELSWVADARVSVQLPDTLAIDIVERKPHAVLEKPDRLVLIDAAGHELAPISSEKAKDMLRISGPGSAKQVGNLDRLLAAAPALQPQVSGAEWVGNRRWNVTFKTDQVLALPEGDDDAASALVKFARMDGQNRLLGGKVTSFDMRDPPRVYMRVPGRSDNVQLLAGNAP</sequence>
<evidence type="ECO:0000259" key="11">
    <source>
        <dbReference type="PROSITE" id="PS51779"/>
    </source>
</evidence>
<dbReference type="GO" id="GO:0090529">
    <property type="term" value="P:cell septum assembly"/>
    <property type="evidence" value="ECO:0007669"/>
    <property type="project" value="InterPro"/>
</dbReference>
<keyword evidence="2 9" id="KW-1003">Cell membrane</keyword>
<evidence type="ECO:0000313" key="13">
    <source>
        <dbReference type="Proteomes" id="UP000316343"/>
    </source>
</evidence>
<feature type="region of interest" description="Disordered" evidence="10">
    <location>
        <begin position="1"/>
        <end position="27"/>
    </location>
</feature>
<keyword evidence="13" id="KW-1185">Reference proteome</keyword>
<dbReference type="PANTHER" id="PTHR35851:SF1">
    <property type="entry name" value="CELL DIVISION PROTEIN FTSQ"/>
    <property type="match status" value="1"/>
</dbReference>
<evidence type="ECO:0000313" key="12">
    <source>
        <dbReference type="EMBL" id="TRD10702.1"/>
    </source>
</evidence>
<evidence type="ECO:0000256" key="1">
    <source>
        <dbReference type="ARBA" id="ARBA00004370"/>
    </source>
</evidence>
<evidence type="ECO:0000256" key="10">
    <source>
        <dbReference type="SAM" id="MobiDB-lite"/>
    </source>
</evidence>
<dbReference type="InterPro" id="IPR005548">
    <property type="entry name" value="Cell_div_FtsQ/DivIB_C"/>
</dbReference>
<comment type="caution">
    <text evidence="12">The sequence shown here is derived from an EMBL/GenBank/DDBJ whole genome shotgun (WGS) entry which is preliminary data.</text>
</comment>
<evidence type="ECO:0000256" key="2">
    <source>
        <dbReference type="ARBA" id="ARBA00022475"/>
    </source>
</evidence>
<evidence type="ECO:0000256" key="9">
    <source>
        <dbReference type="HAMAP-Rule" id="MF_00911"/>
    </source>
</evidence>
<keyword evidence="5 9" id="KW-0812">Transmembrane</keyword>
<dbReference type="PANTHER" id="PTHR35851">
    <property type="entry name" value="CELL DIVISION PROTEIN FTSQ"/>
    <property type="match status" value="1"/>
</dbReference>
<keyword evidence="3 9" id="KW-0997">Cell inner membrane</keyword>
<dbReference type="Gene3D" id="3.10.20.310">
    <property type="entry name" value="membrane protein fhac"/>
    <property type="match status" value="1"/>
</dbReference>
<dbReference type="PROSITE" id="PS51779">
    <property type="entry name" value="POTRA"/>
    <property type="match status" value="1"/>
</dbReference>
<dbReference type="EMBL" id="VHJK01000001">
    <property type="protein sequence ID" value="TRD10702.1"/>
    <property type="molecule type" value="Genomic_DNA"/>
</dbReference>
<dbReference type="Pfam" id="PF03799">
    <property type="entry name" value="FtsQ_DivIB_C"/>
    <property type="match status" value="1"/>
</dbReference>
<dbReference type="InterPro" id="IPR034746">
    <property type="entry name" value="POTRA"/>
</dbReference>
<dbReference type="GO" id="GO:0043093">
    <property type="term" value="P:FtsZ-dependent cytokinesis"/>
    <property type="evidence" value="ECO:0007669"/>
    <property type="project" value="UniProtKB-UniRule"/>
</dbReference>
<proteinExistence type="inferred from homology"/>
<comment type="similarity">
    <text evidence="9">Belongs to the FtsQ/DivIB family. FtsQ subfamily.</text>
</comment>
<dbReference type="GO" id="GO:0005886">
    <property type="term" value="C:plasma membrane"/>
    <property type="evidence" value="ECO:0007669"/>
    <property type="project" value="UniProtKB-SubCell"/>
</dbReference>
<keyword evidence="7 9" id="KW-0472">Membrane</keyword>